<reference evidence="1" key="1">
    <citation type="journal article" date="2023" name="Genome Biol. Evol.">
        <title>Long-read-based Genome Assembly of Drosophila gunungcola Reveals Fewer Chemosensory Genes in Flower-breeding Species.</title>
        <authorList>
            <person name="Negi A."/>
            <person name="Liao B.Y."/>
            <person name="Yeh S.D."/>
        </authorList>
    </citation>
    <scope>NUCLEOTIDE SEQUENCE</scope>
    <source>
        <strain evidence="1">Sukarami</strain>
    </source>
</reference>
<protein>
    <submittedName>
        <fullName evidence="1">Uncharacterized protein</fullName>
    </submittedName>
</protein>
<dbReference type="AlphaFoldDB" id="A0A9Q0BVM0"/>
<accession>A0A9Q0BVM0</accession>
<dbReference type="EMBL" id="JAMKOV010000001">
    <property type="protein sequence ID" value="KAI8045876.1"/>
    <property type="molecule type" value="Genomic_DNA"/>
</dbReference>
<keyword evidence="2" id="KW-1185">Reference proteome</keyword>
<proteinExistence type="predicted"/>
<comment type="caution">
    <text evidence="1">The sequence shown here is derived from an EMBL/GenBank/DDBJ whole genome shotgun (WGS) entry which is preliminary data.</text>
</comment>
<dbReference type="Proteomes" id="UP001059596">
    <property type="component" value="Chromosome 3R"/>
</dbReference>
<sequence>MQLAWELALYEVHRHMNYVGASATSEPPLSGHYSAVLEGLSDESSPPSLPIHRFGAGTPRRLKLAPNFHRRRRSRSGA</sequence>
<evidence type="ECO:0000313" key="2">
    <source>
        <dbReference type="Proteomes" id="UP001059596"/>
    </source>
</evidence>
<gene>
    <name evidence="1" type="ORF">M5D96_002065</name>
</gene>
<organism evidence="1 2">
    <name type="scientific">Drosophila gunungcola</name>
    <name type="common">fruit fly</name>
    <dbReference type="NCBI Taxonomy" id="103775"/>
    <lineage>
        <taxon>Eukaryota</taxon>
        <taxon>Metazoa</taxon>
        <taxon>Ecdysozoa</taxon>
        <taxon>Arthropoda</taxon>
        <taxon>Hexapoda</taxon>
        <taxon>Insecta</taxon>
        <taxon>Pterygota</taxon>
        <taxon>Neoptera</taxon>
        <taxon>Endopterygota</taxon>
        <taxon>Diptera</taxon>
        <taxon>Brachycera</taxon>
        <taxon>Muscomorpha</taxon>
        <taxon>Ephydroidea</taxon>
        <taxon>Drosophilidae</taxon>
        <taxon>Drosophila</taxon>
        <taxon>Sophophora</taxon>
    </lineage>
</organism>
<evidence type="ECO:0000313" key="1">
    <source>
        <dbReference type="EMBL" id="KAI8045876.1"/>
    </source>
</evidence>
<name>A0A9Q0BVM0_9MUSC</name>